<proteinExistence type="predicted"/>
<keyword evidence="3" id="KW-0677">Repeat</keyword>
<evidence type="ECO:0000259" key="11">
    <source>
        <dbReference type="PROSITE" id="PS50157"/>
    </source>
</evidence>
<dbReference type="GO" id="GO:0008270">
    <property type="term" value="F:zinc ion binding"/>
    <property type="evidence" value="ECO:0007669"/>
    <property type="project" value="UniProtKB-KW"/>
</dbReference>
<evidence type="ECO:0000313" key="13">
    <source>
        <dbReference type="Proteomes" id="UP000007796"/>
    </source>
</evidence>
<feature type="compositionally biased region" description="Low complexity" evidence="10">
    <location>
        <begin position="147"/>
        <end position="172"/>
    </location>
</feature>
<name>F0XT92_GROCL</name>
<reference evidence="12 13" key="1">
    <citation type="journal article" date="2011" name="Proc. Natl. Acad. Sci. U.S.A.">
        <title>Genome and transcriptome analyses of the mountain pine beetle-fungal symbiont Grosmannia clavigera, a lodgepole pine pathogen.</title>
        <authorList>
            <person name="DiGuistini S."/>
            <person name="Wang Y."/>
            <person name="Liao N.Y."/>
            <person name="Taylor G."/>
            <person name="Tanguay P."/>
            <person name="Feau N."/>
            <person name="Henrissat B."/>
            <person name="Chan S.K."/>
            <person name="Hesse-Orce U."/>
            <person name="Alamouti S.M."/>
            <person name="Tsui C.K.M."/>
            <person name="Docking R.T."/>
            <person name="Levasseur A."/>
            <person name="Haridas S."/>
            <person name="Robertson G."/>
            <person name="Birol I."/>
            <person name="Holt R.A."/>
            <person name="Marra M.A."/>
            <person name="Hamelin R.C."/>
            <person name="Hirst M."/>
            <person name="Jones S.J.M."/>
            <person name="Bohlmann J."/>
            <person name="Breuil C."/>
        </authorList>
    </citation>
    <scope>NUCLEOTIDE SEQUENCE [LARGE SCALE GENOMIC DNA]</scope>
    <source>
        <strain evidence="13">kw1407 / UAMH 11150</strain>
    </source>
</reference>
<keyword evidence="6" id="KW-0805">Transcription regulation</keyword>
<dbReference type="RefSeq" id="XP_014168560.1">
    <property type="nucleotide sequence ID" value="XM_014313085.1"/>
</dbReference>
<dbReference type="InterPro" id="IPR036236">
    <property type="entry name" value="Znf_C2H2_sf"/>
</dbReference>
<feature type="compositionally biased region" description="Low complexity" evidence="10">
    <location>
        <begin position="208"/>
        <end position="218"/>
    </location>
</feature>
<keyword evidence="5" id="KW-0862">Zinc</keyword>
<dbReference type="OrthoDB" id="6077919at2759"/>
<dbReference type="AlphaFoldDB" id="F0XT92"/>
<evidence type="ECO:0000256" key="1">
    <source>
        <dbReference type="ARBA" id="ARBA00004123"/>
    </source>
</evidence>
<keyword evidence="4 9" id="KW-0863">Zinc-finger</keyword>
<evidence type="ECO:0000256" key="6">
    <source>
        <dbReference type="ARBA" id="ARBA00023015"/>
    </source>
</evidence>
<gene>
    <name evidence="12" type="ORF">CMQ_5498</name>
</gene>
<dbReference type="Gene3D" id="3.30.160.60">
    <property type="entry name" value="Classic Zinc Finger"/>
    <property type="match status" value="2"/>
</dbReference>
<dbReference type="eggNOG" id="KOG1721">
    <property type="taxonomic scope" value="Eukaryota"/>
</dbReference>
<dbReference type="STRING" id="655863.F0XT92"/>
<dbReference type="PANTHER" id="PTHR16515:SF49">
    <property type="entry name" value="GASTRULA ZINC FINGER PROTEIN XLCGF49.1-LIKE-RELATED"/>
    <property type="match status" value="1"/>
</dbReference>
<dbReference type="PROSITE" id="PS00028">
    <property type="entry name" value="ZINC_FINGER_C2H2_1"/>
    <property type="match status" value="2"/>
</dbReference>
<dbReference type="GO" id="GO:0010468">
    <property type="term" value="P:regulation of gene expression"/>
    <property type="evidence" value="ECO:0007669"/>
    <property type="project" value="TreeGrafter"/>
</dbReference>
<evidence type="ECO:0000256" key="7">
    <source>
        <dbReference type="ARBA" id="ARBA00023163"/>
    </source>
</evidence>
<evidence type="ECO:0000256" key="4">
    <source>
        <dbReference type="ARBA" id="ARBA00022771"/>
    </source>
</evidence>
<feature type="domain" description="C2H2-type" evidence="11">
    <location>
        <begin position="322"/>
        <end position="352"/>
    </location>
</feature>
<organism evidence="13">
    <name type="scientific">Grosmannia clavigera (strain kw1407 / UAMH 11150)</name>
    <name type="common">Blue stain fungus</name>
    <name type="synonym">Graphiocladiella clavigera</name>
    <dbReference type="NCBI Taxonomy" id="655863"/>
    <lineage>
        <taxon>Eukaryota</taxon>
        <taxon>Fungi</taxon>
        <taxon>Dikarya</taxon>
        <taxon>Ascomycota</taxon>
        <taxon>Pezizomycotina</taxon>
        <taxon>Sordariomycetes</taxon>
        <taxon>Sordariomycetidae</taxon>
        <taxon>Ophiostomatales</taxon>
        <taxon>Ophiostomataceae</taxon>
        <taxon>Leptographium</taxon>
    </lineage>
</organism>
<accession>F0XT92</accession>
<dbReference type="Proteomes" id="UP000007796">
    <property type="component" value="Unassembled WGS sequence"/>
</dbReference>
<dbReference type="EMBL" id="GL629997">
    <property type="protein sequence ID" value="EFW99077.1"/>
    <property type="molecule type" value="Genomic_DNA"/>
</dbReference>
<feature type="compositionally biased region" description="Polar residues" evidence="10">
    <location>
        <begin position="9"/>
        <end position="21"/>
    </location>
</feature>
<evidence type="ECO:0000256" key="8">
    <source>
        <dbReference type="ARBA" id="ARBA00023242"/>
    </source>
</evidence>
<feature type="region of interest" description="Disordered" evidence="10">
    <location>
        <begin position="1"/>
        <end position="218"/>
    </location>
</feature>
<dbReference type="InterPro" id="IPR013087">
    <property type="entry name" value="Znf_C2H2_type"/>
</dbReference>
<keyword evidence="13" id="KW-1185">Reference proteome</keyword>
<dbReference type="PROSITE" id="PS50157">
    <property type="entry name" value="ZINC_FINGER_C2H2_2"/>
    <property type="match status" value="2"/>
</dbReference>
<keyword evidence="8" id="KW-0539">Nucleus</keyword>
<evidence type="ECO:0000256" key="10">
    <source>
        <dbReference type="SAM" id="MobiDB-lite"/>
    </source>
</evidence>
<protein>
    <submittedName>
        <fullName evidence="12">C2h2 finger domain containing protein</fullName>
    </submittedName>
</protein>
<sequence>MATALLSHPYTSQTSSHYGYTSQQPQGPPSPPMEDFTKCSLPSISNLLDLADQGSPTSETAPPLQQSNEYAFSSQPSRPNTRPSSAHYSSSNSNSLNNLRNGVLPPTPPMTSEASFGGYDSPSVKSANQLPAGASNYYFESTPPPQQQQQQQQQHHYSSASISSSHSSSSHDPTPDHYSHHQRHASHTPSSSHRPIPQHRSLPMVQTSSSSSYGSSASMAAAGATPQSYISQPASMAPYYSAPVQQPQVSGLYYQRALPQAFPPMSVVQPSPWQHHHYISPAAAAAFPQSQDRYICPTCNKAFSRPSSLRIHSHSHTGEKPFKCPHVGCGKAFSVRSNMKRHERGCHNYDSGI</sequence>
<dbReference type="SUPFAM" id="SSF57667">
    <property type="entry name" value="beta-beta-alpha zinc fingers"/>
    <property type="match status" value="1"/>
</dbReference>
<keyword evidence="7" id="KW-0804">Transcription</keyword>
<dbReference type="SMART" id="SM00355">
    <property type="entry name" value="ZnF_C2H2"/>
    <property type="match status" value="2"/>
</dbReference>
<keyword evidence="2" id="KW-0479">Metal-binding</keyword>
<dbReference type="HOGENOM" id="CLU_053582_0_0_1"/>
<dbReference type="FunFam" id="3.30.160.60:FF:000176">
    <property type="entry name" value="zinc finger protein 70"/>
    <property type="match status" value="1"/>
</dbReference>
<dbReference type="Pfam" id="PF00096">
    <property type="entry name" value="zf-C2H2"/>
    <property type="match status" value="2"/>
</dbReference>
<dbReference type="GO" id="GO:0005634">
    <property type="term" value="C:nucleus"/>
    <property type="evidence" value="ECO:0007669"/>
    <property type="project" value="UniProtKB-SubCell"/>
</dbReference>
<evidence type="ECO:0000256" key="3">
    <source>
        <dbReference type="ARBA" id="ARBA00022737"/>
    </source>
</evidence>
<evidence type="ECO:0000256" key="9">
    <source>
        <dbReference type="PROSITE-ProRule" id="PRU00042"/>
    </source>
</evidence>
<evidence type="ECO:0000256" key="2">
    <source>
        <dbReference type="ARBA" id="ARBA00022723"/>
    </source>
</evidence>
<dbReference type="InParanoid" id="F0XT92"/>
<feature type="domain" description="C2H2-type" evidence="11">
    <location>
        <begin position="294"/>
        <end position="321"/>
    </location>
</feature>
<evidence type="ECO:0000256" key="5">
    <source>
        <dbReference type="ARBA" id="ARBA00022833"/>
    </source>
</evidence>
<comment type="subcellular location">
    <subcellularLocation>
        <location evidence="1">Nucleus</location>
    </subcellularLocation>
</comment>
<feature type="compositionally biased region" description="Polar residues" evidence="10">
    <location>
        <begin position="54"/>
        <end position="88"/>
    </location>
</feature>
<evidence type="ECO:0000313" key="12">
    <source>
        <dbReference type="EMBL" id="EFW99077.1"/>
    </source>
</evidence>
<feature type="compositionally biased region" description="Low complexity" evidence="10">
    <location>
        <begin position="89"/>
        <end position="101"/>
    </location>
</feature>
<dbReference type="PANTHER" id="PTHR16515">
    <property type="entry name" value="PR DOMAIN ZINC FINGER PROTEIN"/>
    <property type="match status" value="1"/>
</dbReference>
<dbReference type="GeneID" id="25978826"/>
<dbReference type="FunFam" id="3.30.160.60:FF:000060">
    <property type="entry name" value="zinc finger protein 436"/>
    <property type="match status" value="1"/>
</dbReference>
<dbReference type="InterPro" id="IPR050331">
    <property type="entry name" value="Zinc_finger"/>
</dbReference>